<evidence type="ECO:0000256" key="3">
    <source>
        <dbReference type="ARBA" id="ARBA00022750"/>
    </source>
</evidence>
<evidence type="ECO:0000313" key="9">
    <source>
        <dbReference type="EMBL" id="KAF2264942.1"/>
    </source>
</evidence>
<dbReference type="PRINTS" id="PR00792">
    <property type="entry name" value="PEPSIN"/>
</dbReference>
<dbReference type="PROSITE" id="PS00141">
    <property type="entry name" value="ASP_PROTEASE"/>
    <property type="match status" value="1"/>
</dbReference>
<feature type="compositionally biased region" description="Basic and acidic residues" evidence="7">
    <location>
        <begin position="70"/>
        <end position="79"/>
    </location>
</feature>
<comment type="similarity">
    <text evidence="1 6">Belongs to the peptidase A1 family.</text>
</comment>
<dbReference type="OrthoDB" id="2747330at2759"/>
<evidence type="ECO:0000256" key="2">
    <source>
        <dbReference type="ARBA" id="ARBA00022670"/>
    </source>
</evidence>
<dbReference type="GO" id="GO:0006508">
    <property type="term" value="P:proteolysis"/>
    <property type="evidence" value="ECO:0007669"/>
    <property type="project" value="UniProtKB-KW"/>
</dbReference>
<gene>
    <name evidence="9" type="ORF">CC78DRAFT_494319</name>
</gene>
<evidence type="ECO:0000256" key="7">
    <source>
        <dbReference type="SAM" id="MobiDB-lite"/>
    </source>
</evidence>
<dbReference type="GO" id="GO:0004190">
    <property type="term" value="F:aspartic-type endopeptidase activity"/>
    <property type="evidence" value="ECO:0007669"/>
    <property type="project" value="UniProtKB-KW"/>
</dbReference>
<evidence type="ECO:0000256" key="5">
    <source>
        <dbReference type="PIRSR" id="PIRSR601461-1"/>
    </source>
</evidence>
<dbReference type="Proteomes" id="UP000800093">
    <property type="component" value="Unassembled WGS sequence"/>
</dbReference>
<dbReference type="InterPro" id="IPR034163">
    <property type="entry name" value="Aspergillopepsin-like_cat_dom"/>
</dbReference>
<comment type="caution">
    <text evidence="9">The sequence shown here is derived from an EMBL/GenBank/DDBJ whole genome shotgun (WGS) entry which is preliminary data.</text>
</comment>
<dbReference type="CDD" id="cd06097">
    <property type="entry name" value="Aspergillopepsin_like"/>
    <property type="match status" value="1"/>
</dbReference>
<keyword evidence="3 6" id="KW-0064">Aspartyl protease</keyword>
<dbReference type="InterPro" id="IPR033121">
    <property type="entry name" value="PEPTIDASE_A1"/>
</dbReference>
<dbReference type="PROSITE" id="PS51767">
    <property type="entry name" value="PEPTIDASE_A1"/>
    <property type="match status" value="1"/>
</dbReference>
<evidence type="ECO:0000259" key="8">
    <source>
        <dbReference type="PROSITE" id="PS51767"/>
    </source>
</evidence>
<feature type="active site" evidence="5">
    <location>
        <position position="310"/>
    </location>
</feature>
<evidence type="ECO:0000313" key="10">
    <source>
        <dbReference type="Proteomes" id="UP000800093"/>
    </source>
</evidence>
<evidence type="ECO:0000256" key="4">
    <source>
        <dbReference type="ARBA" id="ARBA00022801"/>
    </source>
</evidence>
<dbReference type="PANTHER" id="PTHR47966">
    <property type="entry name" value="BETA-SITE APP-CLEAVING ENZYME, ISOFORM A-RELATED"/>
    <property type="match status" value="1"/>
</dbReference>
<organism evidence="9 10">
    <name type="scientific">Lojkania enalia</name>
    <dbReference type="NCBI Taxonomy" id="147567"/>
    <lineage>
        <taxon>Eukaryota</taxon>
        <taxon>Fungi</taxon>
        <taxon>Dikarya</taxon>
        <taxon>Ascomycota</taxon>
        <taxon>Pezizomycotina</taxon>
        <taxon>Dothideomycetes</taxon>
        <taxon>Pleosporomycetidae</taxon>
        <taxon>Pleosporales</taxon>
        <taxon>Pleosporales incertae sedis</taxon>
        <taxon>Lojkania</taxon>
    </lineage>
</organism>
<keyword evidence="4 6" id="KW-0378">Hydrolase</keyword>
<dbReference type="FunFam" id="2.40.70.10:FF:000092">
    <property type="entry name" value="Aspartic endopeptidase (AP1)"/>
    <property type="match status" value="1"/>
</dbReference>
<dbReference type="Pfam" id="PF00026">
    <property type="entry name" value="Asp"/>
    <property type="match status" value="1"/>
</dbReference>
<keyword evidence="10" id="KW-1185">Reference proteome</keyword>
<dbReference type="PANTHER" id="PTHR47966:SF1">
    <property type="entry name" value="ASPARTYL PROTEINASE"/>
    <property type="match status" value="1"/>
</dbReference>
<sequence length="432" mass="47801">MSGREKKRIGVVYNPAYQKVGLQSYVSLLKKYGFTPTTKGPYQVIEKPHSALQKLVPKKRRKPPKQALQKLEEDGKEGEVTAQDRQNDAFYTCPVEIGTPAQTLNLDFDTGSSDLWVWSTELDKQTKANAGNHNIFDPKKSRTFKKLIGSSWRIQYGDGSSASGDVGTDNVNLGGLVVQNQAIELARKVSPQFTTSTSDGLLGLGFGNINTVKPRRVQTPVENMITQQDIEKGEELFTCYLGSWRDKDEDDQGHSFYTFGYIDENVTKRSGAEPYYVPIDSSKGFWQFQSESATVNAKTIDRPGNTAIADTGTTLALVDDNLCQEIYSQIPGSEYVSSQQAWLIPIGVPPDSLPTITVAVGGRQIEIQKEDYGFAPVSDTMQYGGIQSRGDLGFDILGDVWLKAVYAIFDQGNKRLGVVQRIEEEQNVNPPE</sequence>
<protein>
    <submittedName>
        <fullName evidence="9">Aspartic proteinase</fullName>
    </submittedName>
</protein>
<feature type="active site" evidence="5">
    <location>
        <position position="109"/>
    </location>
</feature>
<keyword evidence="2 6" id="KW-0645">Protease</keyword>
<name>A0A9P4N3Y7_9PLEO</name>
<dbReference type="InterPro" id="IPR001969">
    <property type="entry name" value="Aspartic_peptidase_AS"/>
</dbReference>
<evidence type="ECO:0000256" key="6">
    <source>
        <dbReference type="RuleBase" id="RU000454"/>
    </source>
</evidence>
<dbReference type="Gene3D" id="2.40.70.10">
    <property type="entry name" value="Acid Proteases"/>
    <property type="match status" value="2"/>
</dbReference>
<evidence type="ECO:0000256" key="1">
    <source>
        <dbReference type="ARBA" id="ARBA00007447"/>
    </source>
</evidence>
<reference evidence="10" key="1">
    <citation type="journal article" date="2020" name="Stud. Mycol.">
        <title>101 Dothideomycetes genomes: A test case for predicting lifestyles and emergence of pathogens.</title>
        <authorList>
            <person name="Haridas S."/>
            <person name="Albert R."/>
            <person name="Binder M."/>
            <person name="Bloem J."/>
            <person name="LaButti K."/>
            <person name="Salamov A."/>
            <person name="Andreopoulos B."/>
            <person name="Baker S."/>
            <person name="Barry K."/>
            <person name="Bills G."/>
            <person name="Bluhm B."/>
            <person name="Cannon C."/>
            <person name="Castanera R."/>
            <person name="Culley D."/>
            <person name="Daum C."/>
            <person name="Ezra D."/>
            <person name="Gonzalez J."/>
            <person name="Henrissat B."/>
            <person name="Kuo A."/>
            <person name="Liang C."/>
            <person name="Lipzen A."/>
            <person name="Lutzoni F."/>
            <person name="Magnuson J."/>
            <person name="Mondo S."/>
            <person name="Nolan M."/>
            <person name="Ohm R."/>
            <person name="Pangilinan J."/>
            <person name="Park H.-J."/>
            <person name="Ramirez L."/>
            <person name="Alfaro M."/>
            <person name="Sun H."/>
            <person name="Tritt A."/>
            <person name="Yoshinaga Y."/>
            <person name="Zwiers L.-H."/>
            <person name="Turgeon B."/>
            <person name="Goodwin S."/>
            <person name="Spatafora J."/>
            <person name="Crous P."/>
            <person name="Grigoriev I."/>
        </authorList>
    </citation>
    <scope>NUCLEOTIDE SEQUENCE [LARGE SCALE GENOMIC DNA]</scope>
    <source>
        <strain evidence="10">CBS 304.66</strain>
    </source>
</reference>
<dbReference type="AlphaFoldDB" id="A0A9P4N3Y7"/>
<proteinExistence type="inferred from homology"/>
<dbReference type="EMBL" id="ML986612">
    <property type="protein sequence ID" value="KAF2264942.1"/>
    <property type="molecule type" value="Genomic_DNA"/>
</dbReference>
<feature type="region of interest" description="Disordered" evidence="7">
    <location>
        <begin position="57"/>
        <end position="82"/>
    </location>
</feature>
<dbReference type="InterPro" id="IPR021109">
    <property type="entry name" value="Peptidase_aspartic_dom_sf"/>
</dbReference>
<dbReference type="SUPFAM" id="SSF50630">
    <property type="entry name" value="Acid proteases"/>
    <property type="match status" value="1"/>
</dbReference>
<feature type="domain" description="Peptidase A1" evidence="8">
    <location>
        <begin position="91"/>
        <end position="419"/>
    </location>
</feature>
<accession>A0A9P4N3Y7</accession>
<dbReference type="InterPro" id="IPR001461">
    <property type="entry name" value="Aspartic_peptidase_A1"/>
</dbReference>